<feature type="domain" description="LysM" evidence="5">
    <location>
        <begin position="173"/>
        <end position="222"/>
    </location>
</feature>
<dbReference type="CDD" id="cd13925">
    <property type="entry name" value="RPF"/>
    <property type="match status" value="1"/>
</dbReference>
<dbReference type="Pfam" id="PF01476">
    <property type="entry name" value="LysM"/>
    <property type="match status" value="1"/>
</dbReference>
<dbReference type="Proteomes" id="UP000070188">
    <property type="component" value="Unassembled WGS sequence"/>
</dbReference>
<dbReference type="InterPro" id="IPR018392">
    <property type="entry name" value="LysM"/>
</dbReference>
<evidence type="ECO:0000256" key="3">
    <source>
        <dbReference type="SAM" id="MobiDB-lite"/>
    </source>
</evidence>
<dbReference type="GO" id="GO:0016787">
    <property type="term" value="F:hydrolase activity"/>
    <property type="evidence" value="ECO:0007669"/>
    <property type="project" value="UniProtKB-KW"/>
</dbReference>
<dbReference type="InterPro" id="IPR010618">
    <property type="entry name" value="RPF"/>
</dbReference>
<dbReference type="SUPFAM" id="SSF54106">
    <property type="entry name" value="LysM domain"/>
    <property type="match status" value="1"/>
</dbReference>
<protein>
    <submittedName>
        <fullName evidence="6">Putative secreted protein</fullName>
    </submittedName>
</protein>
<dbReference type="Pfam" id="PF06737">
    <property type="entry name" value="Transglycosylas"/>
    <property type="match status" value="1"/>
</dbReference>
<dbReference type="PANTHER" id="PTHR34700:SF4">
    <property type="entry name" value="PHAGE-LIKE ELEMENT PBSX PROTEIN XKDP"/>
    <property type="match status" value="1"/>
</dbReference>
<keyword evidence="7" id="KW-1185">Reference proteome</keyword>
<dbReference type="Gene3D" id="1.10.530.10">
    <property type="match status" value="1"/>
</dbReference>
<dbReference type="PROSITE" id="PS51782">
    <property type="entry name" value="LYSM"/>
    <property type="match status" value="1"/>
</dbReference>
<accession>A0A132MSK3</accession>
<evidence type="ECO:0000256" key="1">
    <source>
        <dbReference type="ARBA" id="ARBA00010830"/>
    </source>
</evidence>
<dbReference type="SUPFAM" id="SSF53955">
    <property type="entry name" value="Lysozyme-like"/>
    <property type="match status" value="1"/>
</dbReference>
<comment type="similarity">
    <text evidence="1">Belongs to the transglycosylase family. Rpf subfamily.</text>
</comment>
<dbReference type="InterPro" id="IPR052196">
    <property type="entry name" value="Bact_Kbp"/>
</dbReference>
<feature type="chain" id="PRO_5007452675" evidence="4">
    <location>
        <begin position="45"/>
        <end position="223"/>
    </location>
</feature>
<feature type="region of interest" description="Disordered" evidence="3">
    <location>
        <begin position="132"/>
        <end position="174"/>
    </location>
</feature>
<dbReference type="Gene3D" id="3.10.350.10">
    <property type="entry name" value="LysM domain"/>
    <property type="match status" value="1"/>
</dbReference>
<evidence type="ECO:0000259" key="5">
    <source>
        <dbReference type="PROSITE" id="PS51782"/>
    </source>
</evidence>
<proteinExistence type="inferred from homology"/>
<keyword evidence="4" id="KW-0732">Signal</keyword>
<evidence type="ECO:0000313" key="7">
    <source>
        <dbReference type="Proteomes" id="UP000070188"/>
    </source>
</evidence>
<sequence>MFFTRYKGKHRRPNRLRRVATRAAMTGVATAVPVAGVTAVPAHAASVDTWNRLAQCESSGSWSINTGNGFYGGLQFTQSTWREFGGLKYAPRADLATRSEQIAVAERVLRVQGWNAWPTCSRKLGLTSAYKGGSPRLSAEESPRAHKSKVRATRSKKRVTPQSPAKRQAHSDADYVVRPGDTLSVIASRFRVEGGWRALYARNRQVVGDNPDLIFPGQRLDVR</sequence>
<evidence type="ECO:0000256" key="4">
    <source>
        <dbReference type="SAM" id="SignalP"/>
    </source>
</evidence>
<reference evidence="7" key="1">
    <citation type="submission" date="2015-04" db="EMBL/GenBank/DDBJ databases">
        <title>Physiological reanalysis, assessment of diazotrophy, and genome sequences of multiple isolates of Streptomyces thermoautotrophicus.</title>
        <authorList>
            <person name="MacKellar D.C."/>
            <person name="Lieber L."/>
            <person name="Norman J."/>
            <person name="Bolger A."/>
            <person name="Tobin C."/>
            <person name="Murray J.W."/>
            <person name="Chang R."/>
            <person name="Ford T."/>
            <person name="Nguyen P.Q."/>
            <person name="Woodward J."/>
            <person name="Permingeat H."/>
            <person name="Joshi N.S."/>
            <person name="Silver P.A."/>
            <person name="Usadel B."/>
            <person name="Rutherford A.W."/>
            <person name="Friesen M."/>
            <person name="Prell J."/>
        </authorList>
    </citation>
    <scope>NUCLEOTIDE SEQUENCE [LARGE SCALE GENOMIC DNA]</scope>
    <source>
        <strain evidence="7">H1</strain>
    </source>
</reference>
<dbReference type="InterPro" id="IPR036779">
    <property type="entry name" value="LysM_dom_sf"/>
</dbReference>
<dbReference type="PANTHER" id="PTHR34700">
    <property type="entry name" value="POTASSIUM BINDING PROTEIN KBP"/>
    <property type="match status" value="1"/>
</dbReference>
<comment type="caution">
    <text evidence="6">The sequence shown here is derived from an EMBL/GenBank/DDBJ whole genome shotgun (WGS) entry which is preliminary data.</text>
</comment>
<organism evidence="6 7">
    <name type="scientific">Carbonactinospora thermoautotrophica</name>
    <dbReference type="NCBI Taxonomy" id="1469144"/>
    <lineage>
        <taxon>Bacteria</taxon>
        <taxon>Bacillati</taxon>
        <taxon>Actinomycetota</taxon>
        <taxon>Actinomycetes</taxon>
        <taxon>Kitasatosporales</taxon>
        <taxon>Carbonactinosporaceae</taxon>
        <taxon>Carbonactinospora</taxon>
    </lineage>
</organism>
<evidence type="ECO:0000256" key="2">
    <source>
        <dbReference type="ARBA" id="ARBA00022801"/>
    </source>
</evidence>
<feature type="signal peptide" evidence="4">
    <location>
        <begin position="1"/>
        <end position="44"/>
    </location>
</feature>
<evidence type="ECO:0000313" key="6">
    <source>
        <dbReference type="EMBL" id="KWX00774.1"/>
    </source>
</evidence>
<dbReference type="PATRIC" id="fig|1469144.10.peg.1949"/>
<name>A0A132MSK3_9ACTN</name>
<gene>
    <name evidence="6" type="ORF">LI90_1797</name>
</gene>
<dbReference type="CDD" id="cd00118">
    <property type="entry name" value="LysM"/>
    <property type="match status" value="1"/>
</dbReference>
<dbReference type="OrthoDB" id="1404170at2"/>
<feature type="compositionally biased region" description="Basic residues" evidence="3">
    <location>
        <begin position="145"/>
        <end position="159"/>
    </location>
</feature>
<dbReference type="EMBL" id="LAXD01000001">
    <property type="protein sequence ID" value="KWX00774.1"/>
    <property type="molecule type" value="Genomic_DNA"/>
</dbReference>
<dbReference type="InterPro" id="IPR023346">
    <property type="entry name" value="Lysozyme-like_dom_sf"/>
</dbReference>
<dbReference type="STRING" id="1469144.LI90_1797"/>
<dbReference type="AlphaFoldDB" id="A0A132MSK3"/>
<keyword evidence="2" id="KW-0378">Hydrolase</keyword>
<dbReference type="SMART" id="SM00257">
    <property type="entry name" value="LysM"/>
    <property type="match status" value="1"/>
</dbReference>